<reference evidence="2 3" key="1">
    <citation type="journal article" date="2013" name="Front. Plant Sci.">
        <title>The Reference Genome of the Halophytic Plant Eutrema salsugineum.</title>
        <authorList>
            <person name="Yang R."/>
            <person name="Jarvis D.E."/>
            <person name="Chen H."/>
            <person name="Beilstein M.A."/>
            <person name="Grimwood J."/>
            <person name="Jenkins J."/>
            <person name="Shu S."/>
            <person name="Prochnik S."/>
            <person name="Xin M."/>
            <person name="Ma C."/>
            <person name="Schmutz J."/>
            <person name="Wing R.A."/>
            <person name="Mitchell-Olds T."/>
            <person name="Schumaker K.S."/>
            <person name="Wang X."/>
        </authorList>
    </citation>
    <scope>NUCLEOTIDE SEQUENCE [LARGE SCALE GENOMIC DNA]</scope>
</reference>
<dbReference type="OMA" id="HMCAYID"/>
<accession>V4N6T6</accession>
<name>V4N6T6_EUTSA</name>
<dbReference type="EMBL" id="KI517464">
    <property type="protein sequence ID" value="ESQ41336.1"/>
    <property type="molecule type" value="Genomic_DNA"/>
</dbReference>
<dbReference type="Proteomes" id="UP000030689">
    <property type="component" value="Unassembled WGS sequence"/>
</dbReference>
<gene>
    <name evidence="2" type="ORF">EUTSA_v10015565mg</name>
</gene>
<keyword evidence="3" id="KW-1185">Reference proteome</keyword>
<evidence type="ECO:0000256" key="1">
    <source>
        <dbReference type="SAM" id="MobiDB-lite"/>
    </source>
</evidence>
<dbReference type="OrthoDB" id="1001247at2759"/>
<proteinExistence type="predicted"/>
<dbReference type="eggNOG" id="ENOG502SW8Q">
    <property type="taxonomic scope" value="Eukaryota"/>
</dbReference>
<dbReference type="Gramene" id="ESQ41336">
    <property type="protein sequence ID" value="ESQ41336"/>
    <property type="gene ID" value="EUTSA_v10015565mg"/>
</dbReference>
<organism evidence="2 3">
    <name type="scientific">Eutrema salsugineum</name>
    <name type="common">Saltwater cress</name>
    <name type="synonym">Sisymbrium salsugineum</name>
    <dbReference type="NCBI Taxonomy" id="72664"/>
    <lineage>
        <taxon>Eukaryota</taxon>
        <taxon>Viridiplantae</taxon>
        <taxon>Streptophyta</taxon>
        <taxon>Embryophyta</taxon>
        <taxon>Tracheophyta</taxon>
        <taxon>Spermatophyta</taxon>
        <taxon>Magnoliopsida</taxon>
        <taxon>eudicotyledons</taxon>
        <taxon>Gunneridae</taxon>
        <taxon>Pentapetalae</taxon>
        <taxon>rosids</taxon>
        <taxon>malvids</taxon>
        <taxon>Brassicales</taxon>
        <taxon>Brassicaceae</taxon>
        <taxon>Eutremeae</taxon>
        <taxon>Eutrema</taxon>
    </lineage>
</organism>
<sequence>MEKGEGSNSERRRQARRSGAMSYEGSVMDLSREGRKTHLLLNQTRVRPLNSIPGTYSTVFDNTSPPYNWLRLGWLAEERRMLATGRLYRYFYDPMGQMYNTRQEVEHMCAYIDKKMDKKNRVIIFID</sequence>
<feature type="compositionally biased region" description="Basic and acidic residues" evidence="1">
    <location>
        <begin position="1"/>
        <end position="12"/>
    </location>
</feature>
<dbReference type="AlphaFoldDB" id="V4N6T6"/>
<evidence type="ECO:0000313" key="3">
    <source>
        <dbReference type="Proteomes" id="UP000030689"/>
    </source>
</evidence>
<dbReference type="KEGG" id="eus:EUTSA_v10015565mg"/>
<protein>
    <recommendedName>
        <fullName evidence="4">MBD domain-containing protein</fullName>
    </recommendedName>
</protein>
<feature type="region of interest" description="Disordered" evidence="1">
    <location>
        <begin position="1"/>
        <end position="30"/>
    </location>
</feature>
<evidence type="ECO:0008006" key="4">
    <source>
        <dbReference type="Google" id="ProtNLM"/>
    </source>
</evidence>
<evidence type="ECO:0000313" key="2">
    <source>
        <dbReference type="EMBL" id="ESQ41336.1"/>
    </source>
</evidence>